<evidence type="ECO:0000256" key="1">
    <source>
        <dbReference type="ARBA" id="ARBA00004496"/>
    </source>
</evidence>
<dbReference type="UniPathway" id="UPA00031">
    <property type="reaction ID" value="UER00010"/>
</dbReference>
<dbReference type="EMBL" id="FORR01000001">
    <property type="protein sequence ID" value="SFI63291.1"/>
    <property type="molecule type" value="Genomic_DNA"/>
</dbReference>
<keyword evidence="8 12" id="KW-0368">Histidine biosynthesis</keyword>
<dbReference type="GO" id="GO:0000107">
    <property type="term" value="F:imidazoleglycerol-phosphate synthase activity"/>
    <property type="evidence" value="ECO:0007669"/>
    <property type="project" value="UniProtKB-UniRule"/>
</dbReference>
<evidence type="ECO:0000256" key="4">
    <source>
        <dbReference type="ARBA" id="ARBA00022490"/>
    </source>
</evidence>
<evidence type="ECO:0000256" key="6">
    <source>
        <dbReference type="ARBA" id="ARBA00022801"/>
    </source>
</evidence>
<dbReference type="InterPro" id="IPR010139">
    <property type="entry name" value="Imidazole-glycPsynth_HisH"/>
</dbReference>
<dbReference type="AlphaFoldDB" id="A0A1I3JSQ5"/>
<sequence length="207" mass="22927">MFAIIDYGMGNLHSVSKALERMGESCIITSDPQVLREADGLILPGVGAFGDAMYELAVRGLDSVIKQEAITGKPILGICLGMQLLFTGSDENGYYEGLNLLPGHVVRFSGDLLVPHMGWNWLSFKHPHPLFRGISEGYVYFVHSYHVQATNPEDVIATTDYEHPVTAIVNRNNIYGMQFHPEKSGELGLQLLHQFIRLAKKTGVEAR</sequence>
<dbReference type="GO" id="GO:0005737">
    <property type="term" value="C:cytoplasm"/>
    <property type="evidence" value="ECO:0007669"/>
    <property type="project" value="UniProtKB-SubCell"/>
</dbReference>
<feature type="active site" evidence="12 13">
    <location>
        <position position="182"/>
    </location>
</feature>
<accession>A0A1I3JSQ5</accession>
<comment type="catalytic activity">
    <reaction evidence="11 12">
        <text>L-glutamine + H2O = L-glutamate + NH4(+)</text>
        <dbReference type="Rhea" id="RHEA:15889"/>
        <dbReference type="ChEBI" id="CHEBI:15377"/>
        <dbReference type="ChEBI" id="CHEBI:28938"/>
        <dbReference type="ChEBI" id="CHEBI:29985"/>
        <dbReference type="ChEBI" id="CHEBI:58359"/>
        <dbReference type="EC" id="3.5.1.2"/>
    </reaction>
</comment>
<evidence type="ECO:0000256" key="7">
    <source>
        <dbReference type="ARBA" id="ARBA00022962"/>
    </source>
</evidence>
<keyword evidence="4 12" id="KW-0963">Cytoplasm</keyword>
<dbReference type="InterPro" id="IPR029062">
    <property type="entry name" value="Class_I_gatase-like"/>
</dbReference>
<keyword evidence="7 12" id="KW-0315">Glutamine amidotransferase</keyword>
<dbReference type="EC" id="3.5.1.2" evidence="12"/>
<evidence type="ECO:0000256" key="11">
    <source>
        <dbReference type="ARBA" id="ARBA00049534"/>
    </source>
</evidence>
<name>A0A1I3JSQ5_9BACL</name>
<evidence type="ECO:0000256" key="12">
    <source>
        <dbReference type="HAMAP-Rule" id="MF_00278"/>
    </source>
</evidence>
<dbReference type="STRING" id="46223.SAMN05421852_101195"/>
<keyword evidence="6 12" id="KW-0378">Hydrolase</keyword>
<organism evidence="15 16">
    <name type="scientific">Thermoflavimicrobium dichotomicum</name>
    <dbReference type="NCBI Taxonomy" id="46223"/>
    <lineage>
        <taxon>Bacteria</taxon>
        <taxon>Bacillati</taxon>
        <taxon>Bacillota</taxon>
        <taxon>Bacilli</taxon>
        <taxon>Bacillales</taxon>
        <taxon>Thermoactinomycetaceae</taxon>
        <taxon>Thermoflavimicrobium</taxon>
    </lineage>
</organism>
<comment type="function">
    <text evidence="12">IGPS catalyzes the conversion of PRFAR and glutamine to IGP, AICAR and glutamate. The HisH subunit catalyzes the hydrolysis of glutamine to glutamate and ammonia as part of the synthesis of IGP and AICAR. The resulting ammonia molecule is channeled to the active site of HisF.</text>
</comment>
<feature type="active site" evidence="12 13">
    <location>
        <position position="180"/>
    </location>
</feature>
<dbReference type="Pfam" id="PF00117">
    <property type="entry name" value="GATase"/>
    <property type="match status" value="1"/>
</dbReference>
<feature type="domain" description="Glutamine amidotransferase" evidence="14">
    <location>
        <begin position="4"/>
        <end position="195"/>
    </location>
</feature>
<comment type="subunit">
    <text evidence="3 12">Heterodimer of HisH and HisF.</text>
</comment>
<dbReference type="GO" id="GO:0004359">
    <property type="term" value="F:glutaminase activity"/>
    <property type="evidence" value="ECO:0007669"/>
    <property type="project" value="UniProtKB-EC"/>
</dbReference>
<evidence type="ECO:0000313" key="16">
    <source>
        <dbReference type="Proteomes" id="UP000199545"/>
    </source>
</evidence>
<dbReference type="RefSeq" id="WP_175482223.1">
    <property type="nucleotide sequence ID" value="NZ_FORR01000001.1"/>
</dbReference>
<evidence type="ECO:0000256" key="3">
    <source>
        <dbReference type="ARBA" id="ARBA00011152"/>
    </source>
</evidence>
<keyword evidence="5 12" id="KW-0028">Amino-acid biosynthesis</keyword>
<reference evidence="15 16" key="1">
    <citation type="submission" date="2016-10" db="EMBL/GenBank/DDBJ databases">
        <authorList>
            <person name="de Groot N.N."/>
        </authorList>
    </citation>
    <scope>NUCLEOTIDE SEQUENCE [LARGE SCALE GENOMIC DNA]</scope>
    <source>
        <strain evidence="15 16">DSM 44778</strain>
    </source>
</reference>
<dbReference type="Gene3D" id="3.40.50.880">
    <property type="match status" value="1"/>
</dbReference>
<dbReference type="NCBIfam" id="TIGR01855">
    <property type="entry name" value="IMP_synth_hisH"/>
    <property type="match status" value="1"/>
</dbReference>
<dbReference type="InterPro" id="IPR017926">
    <property type="entry name" value="GATASE"/>
</dbReference>
<dbReference type="HAMAP" id="MF_00278">
    <property type="entry name" value="HisH"/>
    <property type="match status" value="1"/>
</dbReference>
<feature type="active site" description="Nucleophile" evidence="12 13">
    <location>
        <position position="79"/>
    </location>
</feature>
<gene>
    <name evidence="12" type="primary">hisH</name>
    <name evidence="15" type="ORF">SAMN05421852_101195</name>
</gene>
<dbReference type="PROSITE" id="PS51273">
    <property type="entry name" value="GATASE_TYPE_1"/>
    <property type="match status" value="1"/>
</dbReference>
<dbReference type="PANTHER" id="PTHR42701">
    <property type="entry name" value="IMIDAZOLE GLYCEROL PHOSPHATE SYNTHASE SUBUNIT HISH"/>
    <property type="match status" value="1"/>
</dbReference>
<keyword evidence="15" id="KW-0808">Transferase</keyword>
<proteinExistence type="inferred from homology"/>
<dbReference type="FunFam" id="3.40.50.880:FF:000009">
    <property type="entry name" value="Imidazole glycerol phosphate synthase subunit HisH"/>
    <property type="match status" value="1"/>
</dbReference>
<dbReference type="CDD" id="cd01748">
    <property type="entry name" value="GATase1_IGP_Synthase"/>
    <property type="match status" value="1"/>
</dbReference>
<dbReference type="GO" id="GO:0000105">
    <property type="term" value="P:L-histidine biosynthetic process"/>
    <property type="evidence" value="ECO:0007669"/>
    <property type="project" value="UniProtKB-UniRule"/>
</dbReference>
<evidence type="ECO:0000313" key="15">
    <source>
        <dbReference type="EMBL" id="SFI63291.1"/>
    </source>
</evidence>
<dbReference type="GO" id="GO:0016829">
    <property type="term" value="F:lyase activity"/>
    <property type="evidence" value="ECO:0007669"/>
    <property type="project" value="UniProtKB-KW"/>
</dbReference>
<comment type="subcellular location">
    <subcellularLocation>
        <location evidence="1 12">Cytoplasm</location>
    </subcellularLocation>
</comment>
<comment type="pathway">
    <text evidence="2 12">Amino-acid biosynthesis; L-histidine biosynthesis; L-histidine from 5-phospho-alpha-D-ribose 1-diphosphate: step 5/9.</text>
</comment>
<keyword evidence="16" id="KW-1185">Reference proteome</keyword>
<evidence type="ECO:0000256" key="13">
    <source>
        <dbReference type="PIRSR" id="PIRSR000495-1"/>
    </source>
</evidence>
<dbReference type="PIRSF" id="PIRSF000495">
    <property type="entry name" value="Amidotransf_hisH"/>
    <property type="match status" value="1"/>
</dbReference>
<evidence type="ECO:0000256" key="2">
    <source>
        <dbReference type="ARBA" id="ARBA00005091"/>
    </source>
</evidence>
<evidence type="ECO:0000256" key="8">
    <source>
        <dbReference type="ARBA" id="ARBA00023102"/>
    </source>
</evidence>
<keyword evidence="9 12" id="KW-0456">Lyase</keyword>
<protein>
    <recommendedName>
        <fullName evidence="12">Imidazole glycerol phosphate synthase subunit HisH</fullName>
        <ecNumber evidence="12">4.3.2.10</ecNumber>
    </recommendedName>
    <alternativeName>
        <fullName evidence="12">IGP synthase glutaminase subunit</fullName>
        <ecNumber evidence="12">3.5.1.2</ecNumber>
    </alternativeName>
    <alternativeName>
        <fullName evidence="12">IGP synthase subunit HisH</fullName>
    </alternativeName>
    <alternativeName>
        <fullName evidence="12">ImGP synthase subunit HisH</fullName>
        <shortName evidence="12">IGPS subunit HisH</shortName>
    </alternativeName>
</protein>
<evidence type="ECO:0000256" key="5">
    <source>
        <dbReference type="ARBA" id="ARBA00022605"/>
    </source>
</evidence>
<evidence type="ECO:0000259" key="14">
    <source>
        <dbReference type="Pfam" id="PF00117"/>
    </source>
</evidence>
<dbReference type="EC" id="4.3.2.10" evidence="12"/>
<comment type="catalytic activity">
    <reaction evidence="10 12">
        <text>5-[(5-phospho-1-deoxy-D-ribulos-1-ylimino)methylamino]-1-(5-phospho-beta-D-ribosyl)imidazole-4-carboxamide + L-glutamine = D-erythro-1-(imidazol-4-yl)glycerol 3-phosphate + 5-amino-1-(5-phospho-beta-D-ribosyl)imidazole-4-carboxamide + L-glutamate + H(+)</text>
        <dbReference type="Rhea" id="RHEA:24793"/>
        <dbReference type="ChEBI" id="CHEBI:15378"/>
        <dbReference type="ChEBI" id="CHEBI:29985"/>
        <dbReference type="ChEBI" id="CHEBI:58278"/>
        <dbReference type="ChEBI" id="CHEBI:58359"/>
        <dbReference type="ChEBI" id="CHEBI:58475"/>
        <dbReference type="ChEBI" id="CHEBI:58525"/>
        <dbReference type="EC" id="4.3.2.10"/>
    </reaction>
</comment>
<evidence type="ECO:0000256" key="10">
    <source>
        <dbReference type="ARBA" id="ARBA00047838"/>
    </source>
</evidence>
<dbReference type="PANTHER" id="PTHR42701:SF1">
    <property type="entry name" value="IMIDAZOLE GLYCEROL PHOSPHATE SYNTHASE SUBUNIT HISH"/>
    <property type="match status" value="1"/>
</dbReference>
<dbReference type="SUPFAM" id="SSF52317">
    <property type="entry name" value="Class I glutamine amidotransferase-like"/>
    <property type="match status" value="1"/>
</dbReference>
<dbReference type="PROSITE" id="PS51274">
    <property type="entry name" value="GATASE_COBBQ"/>
    <property type="match status" value="1"/>
</dbReference>
<dbReference type="Proteomes" id="UP000199545">
    <property type="component" value="Unassembled WGS sequence"/>
</dbReference>
<evidence type="ECO:0000256" key="9">
    <source>
        <dbReference type="ARBA" id="ARBA00023239"/>
    </source>
</evidence>